<reference evidence="2" key="1">
    <citation type="journal article" date="2020" name="Fungal Divers.">
        <title>Resolving the Mortierellaceae phylogeny through synthesis of multi-gene phylogenetics and phylogenomics.</title>
        <authorList>
            <person name="Vandepol N."/>
            <person name="Liber J."/>
            <person name="Desiro A."/>
            <person name="Na H."/>
            <person name="Kennedy M."/>
            <person name="Barry K."/>
            <person name="Grigoriev I.V."/>
            <person name="Miller A.N."/>
            <person name="O'Donnell K."/>
            <person name="Stajich J.E."/>
            <person name="Bonito G."/>
        </authorList>
    </citation>
    <scope>NUCLEOTIDE SEQUENCE</scope>
    <source>
        <strain evidence="2">REB-010B</strain>
    </source>
</reference>
<protein>
    <recommendedName>
        <fullName evidence="4">Phosphoglycerate mutase</fullName>
    </recommendedName>
</protein>
<evidence type="ECO:0000313" key="2">
    <source>
        <dbReference type="EMBL" id="KAG0317325.1"/>
    </source>
</evidence>
<name>A0A9P6UR94_9FUNG</name>
<dbReference type="InterPro" id="IPR013078">
    <property type="entry name" value="His_Pase_superF_clade-1"/>
</dbReference>
<keyword evidence="3" id="KW-1185">Reference proteome</keyword>
<evidence type="ECO:0008006" key="4">
    <source>
        <dbReference type="Google" id="ProtNLM"/>
    </source>
</evidence>
<accession>A0A9P6UR94</accession>
<gene>
    <name evidence="2" type="ORF">BGZ99_006361</name>
</gene>
<feature type="compositionally biased region" description="Low complexity" evidence="1">
    <location>
        <begin position="195"/>
        <end position="204"/>
    </location>
</feature>
<feature type="region of interest" description="Disordered" evidence="1">
    <location>
        <begin position="175"/>
        <end position="204"/>
    </location>
</feature>
<dbReference type="SMART" id="SM00855">
    <property type="entry name" value="PGAM"/>
    <property type="match status" value="1"/>
</dbReference>
<comment type="caution">
    <text evidence="2">The sequence shown here is derived from an EMBL/GenBank/DDBJ whole genome shotgun (WGS) entry which is preliminary data.</text>
</comment>
<dbReference type="PANTHER" id="PTHR47821:SF2">
    <property type="entry name" value="PHOSPHOGLYCERATE MUTASE FAMILY PROTEIN"/>
    <property type="match status" value="1"/>
</dbReference>
<feature type="region of interest" description="Disordered" evidence="1">
    <location>
        <begin position="24"/>
        <end position="44"/>
    </location>
</feature>
<organism evidence="2 3">
    <name type="scientific">Dissophora globulifera</name>
    <dbReference type="NCBI Taxonomy" id="979702"/>
    <lineage>
        <taxon>Eukaryota</taxon>
        <taxon>Fungi</taxon>
        <taxon>Fungi incertae sedis</taxon>
        <taxon>Mucoromycota</taxon>
        <taxon>Mortierellomycotina</taxon>
        <taxon>Mortierellomycetes</taxon>
        <taxon>Mortierellales</taxon>
        <taxon>Mortierellaceae</taxon>
        <taxon>Dissophora</taxon>
    </lineage>
</organism>
<dbReference type="CDD" id="cd07067">
    <property type="entry name" value="HP_PGM_like"/>
    <property type="match status" value="1"/>
</dbReference>
<dbReference type="SUPFAM" id="SSF53254">
    <property type="entry name" value="Phosphoglycerate mutase-like"/>
    <property type="match status" value="1"/>
</dbReference>
<dbReference type="InterPro" id="IPR029033">
    <property type="entry name" value="His_PPase_superfam"/>
</dbReference>
<evidence type="ECO:0000313" key="3">
    <source>
        <dbReference type="Proteomes" id="UP000738325"/>
    </source>
</evidence>
<dbReference type="Gene3D" id="3.40.50.1240">
    <property type="entry name" value="Phosphoglycerate mutase-like"/>
    <property type="match status" value="1"/>
</dbReference>
<dbReference type="EMBL" id="JAAAIP010000429">
    <property type="protein sequence ID" value="KAG0317325.1"/>
    <property type="molecule type" value="Genomic_DNA"/>
</dbReference>
<dbReference type="PANTHER" id="PTHR47821">
    <property type="entry name" value="PHOSPHOGLYCERATE MUTASE FAMILY PROTEIN"/>
    <property type="match status" value="1"/>
</dbReference>
<dbReference type="AlphaFoldDB" id="A0A9P6UR94"/>
<dbReference type="Proteomes" id="UP000738325">
    <property type="component" value="Unassembled WGS sequence"/>
</dbReference>
<proteinExistence type="predicted"/>
<sequence>MKFILFRHGHSLANQESRIVSSLENGTRTTGGPEGTGFGLSSRGAHEVEESARSLAGYILASTSLHQHARIRILTSPFRRTLQTAAIIDTELRAAIELHTAIAQQHTHADVEGAEPEQIIDLRERFFGEFEMQTPSEDLYSRVWHEDENNPFHEQFGVESVGAVTRRMTGVIQQEEVRERQRQQQQQQHCSHQDTSTTSIHTSTTATTQATTALGQDSWVIIVSHGDSLQILQTAMRGWSGDRHRQLKHLNTAEWRDVQWCKELAASHHWFEHERNFDMLYGEDHKTMTGKKYVTAAKGWEISAQHLNNAASGYNLTGNAMKGCIPRYRATYFEALEFSNKTGSGLTDEDKASGVTSMRQKLSRMCHAFERMHELFKKNPYAQPLVEIGMESINFNITQDDVGGFFNISTKGTGGL</sequence>
<evidence type="ECO:0000256" key="1">
    <source>
        <dbReference type="SAM" id="MobiDB-lite"/>
    </source>
</evidence>
<dbReference type="OrthoDB" id="354304at2759"/>